<dbReference type="AlphaFoldDB" id="A0A9I9CEA4"/>
<dbReference type="Gramene" id="MELO3C002251.2.1">
    <property type="protein sequence ID" value="MELO3C002251.2.1"/>
    <property type="gene ID" value="MELO3C002251.2"/>
</dbReference>
<dbReference type="EnsemblPlants" id="MELO3C002251.2.1">
    <property type="protein sequence ID" value="MELO3C002251.2.1"/>
    <property type="gene ID" value="MELO3C002251.2"/>
</dbReference>
<accession>A0A9I9CEA4</accession>
<evidence type="ECO:0000256" key="1">
    <source>
        <dbReference type="SAM" id="MobiDB-lite"/>
    </source>
</evidence>
<evidence type="ECO:0000313" key="2">
    <source>
        <dbReference type="EnsemblPlants" id="MELO3C002251.2.1"/>
    </source>
</evidence>
<reference evidence="2" key="1">
    <citation type="submission" date="2023-03" db="UniProtKB">
        <authorList>
            <consortium name="EnsemblPlants"/>
        </authorList>
    </citation>
    <scope>IDENTIFICATION</scope>
</reference>
<sequence length="102" mass="10826">MDSVGKGRCWETKNGGQPIGEGADVGTEESVDGVKESMVGTKSAVGESGQSHAGAHGVEHVRPRSRHGSVSTITVATQVSIWMLDRAERDSKPVDEILYGKY</sequence>
<feature type="region of interest" description="Disordered" evidence="1">
    <location>
        <begin position="1"/>
        <end position="70"/>
    </location>
</feature>
<protein>
    <submittedName>
        <fullName evidence="2">Uncharacterized protein</fullName>
    </submittedName>
</protein>
<name>A0A9I9CEA4_CUCME</name>
<organism evidence="2">
    <name type="scientific">Cucumis melo</name>
    <name type="common">Muskmelon</name>
    <dbReference type="NCBI Taxonomy" id="3656"/>
    <lineage>
        <taxon>Eukaryota</taxon>
        <taxon>Viridiplantae</taxon>
        <taxon>Streptophyta</taxon>
        <taxon>Embryophyta</taxon>
        <taxon>Tracheophyta</taxon>
        <taxon>Spermatophyta</taxon>
        <taxon>Magnoliopsida</taxon>
        <taxon>eudicotyledons</taxon>
        <taxon>Gunneridae</taxon>
        <taxon>Pentapetalae</taxon>
        <taxon>rosids</taxon>
        <taxon>fabids</taxon>
        <taxon>Cucurbitales</taxon>
        <taxon>Cucurbitaceae</taxon>
        <taxon>Benincaseae</taxon>
        <taxon>Cucumis</taxon>
    </lineage>
</organism>
<proteinExistence type="predicted"/>